<dbReference type="Gene3D" id="1.10.287.1260">
    <property type="match status" value="1"/>
</dbReference>
<dbReference type="SUPFAM" id="SSF50182">
    <property type="entry name" value="Sm-like ribonucleoproteins"/>
    <property type="match status" value="1"/>
</dbReference>
<comment type="function">
    <text evidence="7">Mechanosensitive channel that participates in the regulation of osmotic pressure changes within the cell, opening in response to stretch forces in the membrane lipid bilayer, without the need for other proteins. Contributes to normal resistance to hypoosmotic shock. Forms an ion channel of 1.0 nanosiemens conductance with a slight preference for anions.</text>
</comment>
<comment type="subunit">
    <text evidence="7">Homoheptamer.</text>
</comment>
<evidence type="ECO:0000256" key="2">
    <source>
        <dbReference type="ARBA" id="ARBA00008017"/>
    </source>
</evidence>
<evidence type="ECO:0000256" key="3">
    <source>
        <dbReference type="ARBA" id="ARBA00022475"/>
    </source>
</evidence>
<evidence type="ECO:0000256" key="6">
    <source>
        <dbReference type="ARBA" id="ARBA00023136"/>
    </source>
</evidence>
<reference evidence="10" key="1">
    <citation type="journal article" date="2014" name="Int. J. Syst. Evol. Microbiol.">
        <title>Complete genome sequence of Corynebacterium casei LMG S-19264T (=DSM 44701T), isolated from a smear-ripened cheese.</title>
        <authorList>
            <consortium name="US DOE Joint Genome Institute (JGI-PGF)"/>
            <person name="Walter F."/>
            <person name="Albersmeier A."/>
            <person name="Kalinowski J."/>
            <person name="Ruckert C."/>
        </authorList>
    </citation>
    <scope>NUCLEOTIDE SEQUENCE</scope>
    <source>
        <strain evidence="10">KCTC 32437</strain>
    </source>
</reference>
<comment type="similarity">
    <text evidence="2 7">Belongs to the MscS (TC 1.A.23) family.</text>
</comment>
<reference evidence="10" key="2">
    <citation type="submission" date="2020-09" db="EMBL/GenBank/DDBJ databases">
        <authorList>
            <person name="Sun Q."/>
            <person name="Kim S."/>
        </authorList>
    </citation>
    <scope>NUCLEOTIDE SEQUENCE</scope>
    <source>
        <strain evidence="10">KCTC 32437</strain>
    </source>
</reference>
<keyword evidence="6 7" id="KW-0472">Membrane</keyword>
<dbReference type="GO" id="GO:0005886">
    <property type="term" value="C:plasma membrane"/>
    <property type="evidence" value="ECO:0007669"/>
    <property type="project" value="UniProtKB-SubCell"/>
</dbReference>
<evidence type="ECO:0000256" key="7">
    <source>
        <dbReference type="RuleBase" id="RU369025"/>
    </source>
</evidence>
<dbReference type="Pfam" id="PF21082">
    <property type="entry name" value="MS_channel_3rd"/>
    <property type="match status" value="1"/>
</dbReference>
<dbReference type="RefSeq" id="WP_189424365.1">
    <property type="nucleotide sequence ID" value="NZ_BMZE01000001.1"/>
</dbReference>
<feature type="domain" description="BON" evidence="9">
    <location>
        <begin position="33"/>
        <end position="99"/>
    </location>
</feature>
<comment type="caution">
    <text evidence="7">Lacks conserved residue(s) required for the propagation of feature annotation.</text>
</comment>
<feature type="transmembrane region" description="Helical" evidence="7">
    <location>
        <begin position="163"/>
        <end position="183"/>
    </location>
</feature>
<evidence type="ECO:0000256" key="4">
    <source>
        <dbReference type="ARBA" id="ARBA00022692"/>
    </source>
</evidence>
<dbReference type="EMBL" id="BMZE01000001">
    <property type="protein sequence ID" value="GHA18765.1"/>
    <property type="molecule type" value="Genomic_DNA"/>
</dbReference>
<sequence>MSIYQASAQELPAEPVNEAVTVAGPVPVDADVSDAAIAQRITDIMQSTGWYRSVVIDVQQGVVIIDGVSETAAHRAWATSLAENMEGSIAVVNRLELAADFASTIDRAQTEFTRLARSALQTLPIIVLGIAIIAGAWLLAALIARISRRLLEQRIPSPLLRGVVVRVISIPVFLLGLYFVLQIAGLTRLAVTLLGGTGLVGIIVGFAFRDIAENFLASLLLSVRNPFSTGDLIEVAGETGIVANLNTRSTVLLTLDGNHVQIPNAAVFKSTIKNYSSTPTRRAEFLLGIGYDSSVAQAQLLITEILNQHPAVLDTPEPLVLVDQLGDATVNIRVSYWFDSRTYSPAKTNSALLRLSKNALLKAGIELPDPAREVVFPKGVPIVSMDNDAPPPSTTPAQTARLVPDDASETDDATAGEGNLTNETTEVRDQSRGEVIEASENLLKK</sequence>
<keyword evidence="7" id="KW-0406">Ion transport</keyword>
<dbReference type="PANTHER" id="PTHR30221:SF1">
    <property type="entry name" value="SMALL-CONDUCTANCE MECHANOSENSITIVE CHANNEL"/>
    <property type="match status" value="1"/>
</dbReference>
<dbReference type="InterPro" id="IPR045275">
    <property type="entry name" value="MscS_archaea/bacteria_type"/>
</dbReference>
<dbReference type="Gene3D" id="2.30.30.60">
    <property type="match status" value="1"/>
</dbReference>
<comment type="subcellular location">
    <subcellularLocation>
        <location evidence="7">Cell inner membrane</location>
        <topology evidence="7">Multi-pass membrane protein</topology>
    </subcellularLocation>
    <subcellularLocation>
        <location evidence="1">Cell membrane</location>
        <topology evidence="1">Multi-pass membrane protein</topology>
    </subcellularLocation>
</comment>
<accession>A0A918S2L4</accession>
<name>A0A918S2L4_9HYPH</name>
<keyword evidence="7" id="KW-0813">Transport</keyword>
<proteinExistence type="inferred from homology"/>
<feature type="transmembrane region" description="Helical" evidence="7">
    <location>
        <begin position="189"/>
        <end position="208"/>
    </location>
</feature>
<gene>
    <name evidence="10" type="ORF">GCM10007989_12600</name>
</gene>
<dbReference type="PROSITE" id="PS01246">
    <property type="entry name" value="UPF0003"/>
    <property type="match status" value="1"/>
</dbReference>
<dbReference type="InterPro" id="IPR006686">
    <property type="entry name" value="MscS_channel_CS"/>
</dbReference>
<keyword evidence="7" id="KW-0997">Cell inner membrane</keyword>
<dbReference type="PANTHER" id="PTHR30221">
    <property type="entry name" value="SMALL-CONDUCTANCE MECHANOSENSITIVE CHANNEL"/>
    <property type="match status" value="1"/>
</dbReference>
<feature type="region of interest" description="Disordered" evidence="8">
    <location>
        <begin position="385"/>
        <end position="445"/>
    </location>
</feature>
<dbReference type="Pfam" id="PF04972">
    <property type="entry name" value="BON"/>
    <property type="match status" value="1"/>
</dbReference>
<evidence type="ECO:0000256" key="8">
    <source>
        <dbReference type="SAM" id="MobiDB-lite"/>
    </source>
</evidence>
<dbReference type="AlphaFoldDB" id="A0A918S2L4"/>
<evidence type="ECO:0000256" key="1">
    <source>
        <dbReference type="ARBA" id="ARBA00004651"/>
    </source>
</evidence>
<organism evidence="10 11">
    <name type="scientific">Devosia pacifica</name>
    <dbReference type="NCBI Taxonomy" id="1335967"/>
    <lineage>
        <taxon>Bacteria</taxon>
        <taxon>Pseudomonadati</taxon>
        <taxon>Pseudomonadota</taxon>
        <taxon>Alphaproteobacteria</taxon>
        <taxon>Hyphomicrobiales</taxon>
        <taxon>Devosiaceae</taxon>
        <taxon>Devosia</taxon>
    </lineage>
</organism>
<feature type="compositionally biased region" description="Basic and acidic residues" evidence="8">
    <location>
        <begin position="425"/>
        <end position="435"/>
    </location>
</feature>
<evidence type="ECO:0000313" key="11">
    <source>
        <dbReference type="Proteomes" id="UP000646579"/>
    </source>
</evidence>
<evidence type="ECO:0000256" key="5">
    <source>
        <dbReference type="ARBA" id="ARBA00022989"/>
    </source>
</evidence>
<keyword evidence="4 7" id="KW-0812">Transmembrane</keyword>
<dbReference type="InterPro" id="IPR011066">
    <property type="entry name" value="MscS_channel_C_sf"/>
</dbReference>
<dbReference type="InterPro" id="IPR049278">
    <property type="entry name" value="MS_channel_C"/>
</dbReference>
<keyword evidence="5 7" id="KW-1133">Transmembrane helix</keyword>
<evidence type="ECO:0000259" key="9">
    <source>
        <dbReference type="PROSITE" id="PS50914"/>
    </source>
</evidence>
<dbReference type="InterPro" id="IPR010920">
    <property type="entry name" value="LSM_dom_sf"/>
</dbReference>
<dbReference type="SUPFAM" id="SSF82689">
    <property type="entry name" value="Mechanosensitive channel protein MscS (YggB), C-terminal domain"/>
    <property type="match status" value="1"/>
</dbReference>
<dbReference type="InterPro" id="IPR007055">
    <property type="entry name" value="BON_dom"/>
</dbReference>
<protein>
    <recommendedName>
        <fullName evidence="7">Small-conductance mechanosensitive channel</fullName>
    </recommendedName>
</protein>
<keyword evidence="11" id="KW-1185">Reference proteome</keyword>
<dbReference type="Proteomes" id="UP000646579">
    <property type="component" value="Unassembled WGS sequence"/>
</dbReference>
<dbReference type="PROSITE" id="PS50914">
    <property type="entry name" value="BON"/>
    <property type="match status" value="1"/>
</dbReference>
<dbReference type="InterPro" id="IPR006685">
    <property type="entry name" value="MscS_channel_2nd"/>
</dbReference>
<dbReference type="GO" id="GO:0008381">
    <property type="term" value="F:mechanosensitive monoatomic ion channel activity"/>
    <property type="evidence" value="ECO:0007669"/>
    <property type="project" value="InterPro"/>
</dbReference>
<evidence type="ECO:0000313" key="10">
    <source>
        <dbReference type="EMBL" id="GHA18765.1"/>
    </source>
</evidence>
<keyword evidence="7" id="KW-0407">Ion channel</keyword>
<dbReference type="Gene3D" id="3.30.70.100">
    <property type="match status" value="1"/>
</dbReference>
<comment type="caution">
    <text evidence="10">The sequence shown here is derived from an EMBL/GenBank/DDBJ whole genome shotgun (WGS) entry which is preliminary data.</text>
</comment>
<keyword evidence="3" id="KW-1003">Cell membrane</keyword>
<feature type="transmembrane region" description="Helical" evidence="7">
    <location>
        <begin position="123"/>
        <end position="143"/>
    </location>
</feature>
<dbReference type="InterPro" id="IPR023408">
    <property type="entry name" value="MscS_beta-dom_sf"/>
</dbReference>
<dbReference type="Pfam" id="PF00924">
    <property type="entry name" value="MS_channel_2nd"/>
    <property type="match status" value="1"/>
</dbReference>